<dbReference type="EMBL" id="CAJOAX010000956">
    <property type="protein sequence ID" value="CAF3670594.1"/>
    <property type="molecule type" value="Genomic_DNA"/>
</dbReference>
<comment type="similarity">
    <text evidence="1">Belongs to the cornifelin family.</text>
</comment>
<evidence type="ECO:0008006" key="9">
    <source>
        <dbReference type="Google" id="ProtNLM"/>
    </source>
</evidence>
<comment type="caution">
    <text evidence="5">The sequence shown here is derived from an EMBL/GenBank/DDBJ whole genome shotgun (WGS) entry which is preliminary data.</text>
</comment>
<dbReference type="Proteomes" id="UP000663823">
    <property type="component" value="Unassembled WGS sequence"/>
</dbReference>
<dbReference type="EMBL" id="CAJNOT010000685">
    <property type="protein sequence ID" value="CAF1054972.1"/>
    <property type="molecule type" value="Genomic_DNA"/>
</dbReference>
<dbReference type="AlphaFoldDB" id="A0A815ER96"/>
<dbReference type="InterPro" id="IPR006461">
    <property type="entry name" value="PLAC_motif_containing"/>
</dbReference>
<dbReference type="Proteomes" id="UP000663864">
    <property type="component" value="Unassembled WGS sequence"/>
</dbReference>
<evidence type="ECO:0000313" key="5">
    <source>
        <dbReference type="EMBL" id="CAF1315639.1"/>
    </source>
</evidence>
<keyword evidence="8" id="KW-1185">Reference proteome</keyword>
<protein>
    <recommendedName>
        <fullName evidence="9">Cornifelin</fullName>
    </recommendedName>
</protein>
<dbReference type="EMBL" id="CAJNOH010000203">
    <property type="protein sequence ID" value="CAF0943101.1"/>
    <property type="molecule type" value="Genomic_DNA"/>
</dbReference>
<evidence type="ECO:0000313" key="6">
    <source>
        <dbReference type="EMBL" id="CAF3670594.1"/>
    </source>
</evidence>
<gene>
    <name evidence="7" type="ORF">JBS370_LOCUS25137</name>
    <name evidence="5" type="ORF">JXQ802_LOCUS30264</name>
    <name evidence="6" type="ORF">OTI717_LOCUS10537</name>
    <name evidence="2" type="ORF">PYM288_LOCUS11700</name>
    <name evidence="4" type="ORF">RFH988_LOCUS19126</name>
    <name evidence="3" type="ORF">ZHD862_LOCUS15258</name>
</gene>
<dbReference type="Proteomes" id="UP000663882">
    <property type="component" value="Unassembled WGS sequence"/>
</dbReference>
<organism evidence="5 8">
    <name type="scientific">Rotaria sordida</name>
    <dbReference type="NCBI Taxonomy" id="392033"/>
    <lineage>
        <taxon>Eukaryota</taxon>
        <taxon>Metazoa</taxon>
        <taxon>Spiralia</taxon>
        <taxon>Gnathifera</taxon>
        <taxon>Rotifera</taxon>
        <taxon>Eurotatoria</taxon>
        <taxon>Bdelloidea</taxon>
        <taxon>Philodinida</taxon>
        <taxon>Philodinidae</taxon>
        <taxon>Rotaria</taxon>
    </lineage>
</organism>
<dbReference type="EMBL" id="CAJOBD010004097">
    <property type="protein sequence ID" value="CAF3980195.1"/>
    <property type="molecule type" value="Genomic_DNA"/>
</dbReference>
<dbReference type="EMBL" id="CAJNOO010001107">
    <property type="protein sequence ID" value="CAF1097338.1"/>
    <property type="molecule type" value="Genomic_DNA"/>
</dbReference>
<dbReference type="EMBL" id="CAJNOL010001222">
    <property type="protein sequence ID" value="CAF1315639.1"/>
    <property type="molecule type" value="Genomic_DNA"/>
</dbReference>
<reference evidence="5" key="1">
    <citation type="submission" date="2021-02" db="EMBL/GenBank/DDBJ databases">
        <authorList>
            <person name="Nowell W R."/>
        </authorList>
    </citation>
    <scope>NUCLEOTIDE SEQUENCE</scope>
</reference>
<dbReference type="OrthoDB" id="1045822at2759"/>
<dbReference type="Proteomes" id="UP000663836">
    <property type="component" value="Unassembled WGS sequence"/>
</dbReference>
<dbReference type="NCBIfam" id="TIGR01571">
    <property type="entry name" value="A_thal_Cys_rich"/>
    <property type="match status" value="1"/>
</dbReference>
<evidence type="ECO:0000313" key="4">
    <source>
        <dbReference type="EMBL" id="CAF1097338.1"/>
    </source>
</evidence>
<evidence type="ECO:0000313" key="2">
    <source>
        <dbReference type="EMBL" id="CAF0943101.1"/>
    </source>
</evidence>
<dbReference type="PANTHER" id="PTHR15907">
    <property type="entry name" value="DUF614 FAMILY PROTEIN-RELATED"/>
    <property type="match status" value="1"/>
</dbReference>
<proteinExistence type="inferred from homology"/>
<accession>A0A815ER96</accession>
<name>A0A815ER96_9BILA</name>
<dbReference type="Pfam" id="PF04749">
    <property type="entry name" value="PLAC8"/>
    <property type="match status" value="1"/>
</dbReference>
<evidence type="ECO:0000313" key="3">
    <source>
        <dbReference type="EMBL" id="CAF1054972.1"/>
    </source>
</evidence>
<evidence type="ECO:0000313" key="7">
    <source>
        <dbReference type="EMBL" id="CAF3980195.1"/>
    </source>
</evidence>
<sequence>MTSRNDYRYPSTMNRNTKQSDIHVQPNDSLRYNPWEFENPWSHNLCNCTEQCDETCYGLWCFPCFTCHLAWRMNESCWITCCLPGYLAVLRTKMRTAFRIKGSYLSDFCAAEFCPCCTAFQMASELRFRKIIT</sequence>
<evidence type="ECO:0000313" key="8">
    <source>
        <dbReference type="Proteomes" id="UP000663870"/>
    </source>
</evidence>
<evidence type="ECO:0000256" key="1">
    <source>
        <dbReference type="ARBA" id="ARBA00009024"/>
    </source>
</evidence>
<dbReference type="Proteomes" id="UP000663870">
    <property type="component" value="Unassembled WGS sequence"/>
</dbReference>
<dbReference type="Proteomes" id="UP000663854">
    <property type="component" value="Unassembled WGS sequence"/>
</dbReference>